<feature type="compositionally biased region" description="Low complexity" evidence="1">
    <location>
        <begin position="1"/>
        <end position="19"/>
    </location>
</feature>
<evidence type="ECO:0000313" key="2">
    <source>
        <dbReference type="EMBL" id="SEH17110.1"/>
    </source>
</evidence>
<name>A0A1H6G3D7_9EURY</name>
<feature type="region of interest" description="Disordered" evidence="1">
    <location>
        <begin position="1"/>
        <end position="29"/>
    </location>
</feature>
<proteinExistence type="predicted"/>
<reference evidence="3" key="1">
    <citation type="submission" date="2016-10" db="EMBL/GenBank/DDBJ databases">
        <authorList>
            <person name="Varghese N."/>
            <person name="Submissions S."/>
        </authorList>
    </citation>
    <scope>NUCLEOTIDE SEQUENCE [LARGE SCALE GENOMIC DNA]</scope>
    <source>
        <strain evidence="3">CGMCC 1.8981</strain>
    </source>
</reference>
<feature type="region of interest" description="Disordered" evidence="1">
    <location>
        <begin position="90"/>
        <end position="174"/>
    </location>
</feature>
<dbReference type="Proteomes" id="UP000199112">
    <property type="component" value="Unassembled WGS sequence"/>
</dbReference>
<feature type="compositionally biased region" description="Acidic residues" evidence="1">
    <location>
        <begin position="118"/>
        <end position="154"/>
    </location>
</feature>
<dbReference type="AlphaFoldDB" id="A0A1H6G3D7"/>
<keyword evidence="3" id="KW-1185">Reference proteome</keyword>
<sequence>MSPCDDTSGPTPTPDTSSTQRPVSRPFTRRRVLTVGATAAVASVAGCSSAVDFLADMTLEEVNVFNGADEPISGTIEIVDPDGDVALEESFDLERDRDGDDEDNDGAAFYDDTWSEAGEYEVSVELEDEPDEASDDGESADDGEDNDDGDDGDDNATPLGPERTDTVTIDDPDEERLVVGIAQEGPGELISFHIIEDFSELEDEFEGEFEE</sequence>
<protein>
    <submittedName>
        <fullName evidence="2">Uncharacterized protein</fullName>
    </submittedName>
</protein>
<evidence type="ECO:0000256" key="1">
    <source>
        <dbReference type="SAM" id="MobiDB-lite"/>
    </source>
</evidence>
<accession>A0A1H6G3D7</accession>
<evidence type="ECO:0000313" key="3">
    <source>
        <dbReference type="Proteomes" id="UP000199112"/>
    </source>
</evidence>
<dbReference type="EMBL" id="FNWL01000003">
    <property type="protein sequence ID" value="SEH17110.1"/>
    <property type="molecule type" value="Genomic_DNA"/>
</dbReference>
<organism evidence="2 3">
    <name type="scientific">Natronorubrum sediminis</name>
    <dbReference type="NCBI Taxonomy" id="640943"/>
    <lineage>
        <taxon>Archaea</taxon>
        <taxon>Methanobacteriati</taxon>
        <taxon>Methanobacteriota</taxon>
        <taxon>Stenosarchaea group</taxon>
        <taxon>Halobacteria</taxon>
        <taxon>Halobacteriales</taxon>
        <taxon>Natrialbaceae</taxon>
        <taxon>Natronorubrum</taxon>
    </lineage>
</organism>
<gene>
    <name evidence="2" type="ORF">SAMN04487967_2985</name>
</gene>